<dbReference type="Proteomes" id="UP000324222">
    <property type="component" value="Unassembled WGS sequence"/>
</dbReference>
<accession>A0A5B7GTL1</accession>
<comment type="caution">
    <text evidence="2">The sequence shown here is derived from an EMBL/GenBank/DDBJ whole genome shotgun (WGS) entry which is preliminary data.</text>
</comment>
<evidence type="ECO:0000313" key="3">
    <source>
        <dbReference type="Proteomes" id="UP000324222"/>
    </source>
</evidence>
<dbReference type="AlphaFoldDB" id="A0A5B7GTL1"/>
<evidence type="ECO:0000256" key="1">
    <source>
        <dbReference type="SAM" id="MobiDB-lite"/>
    </source>
</evidence>
<reference evidence="2 3" key="1">
    <citation type="submission" date="2019-05" db="EMBL/GenBank/DDBJ databases">
        <title>Another draft genome of Portunus trituberculatus and its Hox gene families provides insights of decapod evolution.</title>
        <authorList>
            <person name="Jeong J.-H."/>
            <person name="Song I."/>
            <person name="Kim S."/>
            <person name="Choi T."/>
            <person name="Kim D."/>
            <person name="Ryu S."/>
            <person name="Kim W."/>
        </authorList>
    </citation>
    <scope>NUCLEOTIDE SEQUENCE [LARGE SCALE GENOMIC DNA]</scope>
    <source>
        <tissue evidence="2">Muscle</tissue>
    </source>
</reference>
<name>A0A5B7GTL1_PORTR</name>
<protein>
    <submittedName>
        <fullName evidence="2">Uncharacterized protein</fullName>
    </submittedName>
</protein>
<feature type="compositionally biased region" description="Polar residues" evidence="1">
    <location>
        <begin position="59"/>
        <end position="72"/>
    </location>
</feature>
<evidence type="ECO:0000313" key="2">
    <source>
        <dbReference type="EMBL" id="MPC60906.1"/>
    </source>
</evidence>
<feature type="region of interest" description="Disordered" evidence="1">
    <location>
        <begin position="1"/>
        <end position="72"/>
    </location>
</feature>
<sequence length="72" mass="8104">MLQGSVQLPLYPHRGWIPPPSQSREPHDNPVAPQEWPILPLPQRASEWTLVSRKKKRCSSSNPAQTASPEPD</sequence>
<gene>
    <name evidence="2" type="ORF">E2C01_054966</name>
</gene>
<keyword evidence="3" id="KW-1185">Reference proteome</keyword>
<dbReference type="EMBL" id="VSRR010018024">
    <property type="protein sequence ID" value="MPC60906.1"/>
    <property type="molecule type" value="Genomic_DNA"/>
</dbReference>
<organism evidence="2 3">
    <name type="scientific">Portunus trituberculatus</name>
    <name type="common">Swimming crab</name>
    <name type="synonym">Neptunus trituberculatus</name>
    <dbReference type="NCBI Taxonomy" id="210409"/>
    <lineage>
        <taxon>Eukaryota</taxon>
        <taxon>Metazoa</taxon>
        <taxon>Ecdysozoa</taxon>
        <taxon>Arthropoda</taxon>
        <taxon>Crustacea</taxon>
        <taxon>Multicrustacea</taxon>
        <taxon>Malacostraca</taxon>
        <taxon>Eumalacostraca</taxon>
        <taxon>Eucarida</taxon>
        <taxon>Decapoda</taxon>
        <taxon>Pleocyemata</taxon>
        <taxon>Brachyura</taxon>
        <taxon>Eubrachyura</taxon>
        <taxon>Portunoidea</taxon>
        <taxon>Portunidae</taxon>
        <taxon>Portuninae</taxon>
        <taxon>Portunus</taxon>
    </lineage>
</organism>
<proteinExistence type="predicted"/>